<keyword evidence="7" id="KW-1185">Reference proteome</keyword>
<dbReference type="InterPro" id="IPR017941">
    <property type="entry name" value="Rieske_2Fe-2S"/>
</dbReference>
<feature type="domain" description="Rieske" evidence="5">
    <location>
        <begin position="83"/>
        <end position="155"/>
    </location>
</feature>
<keyword evidence="3" id="KW-0408">Iron</keyword>
<keyword evidence="1" id="KW-0001">2Fe-2S</keyword>
<evidence type="ECO:0000259" key="5">
    <source>
        <dbReference type="PROSITE" id="PS51296"/>
    </source>
</evidence>
<dbReference type="PROSITE" id="PS51257">
    <property type="entry name" value="PROKAR_LIPOPROTEIN"/>
    <property type="match status" value="1"/>
</dbReference>
<evidence type="ECO:0000313" key="7">
    <source>
        <dbReference type="Proteomes" id="UP000296862"/>
    </source>
</evidence>
<accession>A0A4P7PQA5</accession>
<organism evidence="6 7">
    <name type="scientific">Flavobacterium sangjuense</name>
    <dbReference type="NCBI Taxonomy" id="2518177"/>
    <lineage>
        <taxon>Bacteria</taxon>
        <taxon>Pseudomonadati</taxon>
        <taxon>Bacteroidota</taxon>
        <taxon>Flavobacteriia</taxon>
        <taxon>Flavobacteriales</taxon>
        <taxon>Flavobacteriaceae</taxon>
        <taxon>Flavobacterium</taxon>
    </lineage>
</organism>
<dbReference type="RefSeq" id="WP_246034129.1">
    <property type="nucleotide sequence ID" value="NZ_CP038810.1"/>
</dbReference>
<dbReference type="Proteomes" id="UP000296862">
    <property type="component" value="Chromosome"/>
</dbReference>
<evidence type="ECO:0000313" key="6">
    <source>
        <dbReference type="EMBL" id="QBZ96879.1"/>
    </source>
</evidence>
<dbReference type="SUPFAM" id="SSF50022">
    <property type="entry name" value="ISP domain"/>
    <property type="match status" value="1"/>
</dbReference>
<dbReference type="EMBL" id="CP038810">
    <property type="protein sequence ID" value="QBZ96879.1"/>
    <property type="molecule type" value="Genomic_DNA"/>
</dbReference>
<dbReference type="AlphaFoldDB" id="A0A4P7PQA5"/>
<evidence type="ECO:0000256" key="2">
    <source>
        <dbReference type="ARBA" id="ARBA00022723"/>
    </source>
</evidence>
<protein>
    <recommendedName>
        <fullName evidence="5">Rieske domain-containing protein</fullName>
    </recommendedName>
</protein>
<dbReference type="Gene3D" id="2.102.10.10">
    <property type="entry name" value="Rieske [2Fe-2S] iron-sulphur domain"/>
    <property type="match status" value="1"/>
</dbReference>
<dbReference type="GO" id="GO:0051537">
    <property type="term" value="F:2 iron, 2 sulfur cluster binding"/>
    <property type="evidence" value="ECO:0007669"/>
    <property type="project" value="UniProtKB-KW"/>
</dbReference>
<proteinExistence type="predicted"/>
<keyword evidence="4" id="KW-0411">Iron-sulfur</keyword>
<keyword evidence="2" id="KW-0479">Metal-binding</keyword>
<reference evidence="6 7" key="1">
    <citation type="submission" date="2019-04" db="EMBL/GenBank/DDBJ databases">
        <title>Flavobacterium sp. GS03.</title>
        <authorList>
            <person name="Kim H."/>
        </authorList>
    </citation>
    <scope>NUCLEOTIDE SEQUENCE [LARGE SCALE GENOMIC DNA]</scope>
    <source>
        <strain evidence="6 7">GS03</strain>
    </source>
</reference>
<evidence type="ECO:0000256" key="4">
    <source>
        <dbReference type="ARBA" id="ARBA00023014"/>
    </source>
</evidence>
<evidence type="ECO:0000256" key="3">
    <source>
        <dbReference type="ARBA" id="ARBA00023004"/>
    </source>
</evidence>
<evidence type="ECO:0000256" key="1">
    <source>
        <dbReference type="ARBA" id="ARBA00022714"/>
    </source>
</evidence>
<dbReference type="InterPro" id="IPR036922">
    <property type="entry name" value="Rieske_2Fe-2S_sf"/>
</dbReference>
<sequence length="157" mass="17345">MKSKIHEFQKNKLLRMSNKILVLLAFFPFIFACDGGSINNNNPNIPNYQVNLILNLSLPAYSNLQFASNHIVDYSPGSGARGVVVFNAGGNFLAFDLACPNQPYNTCTSPMTITGIEAKCLCDNTTYNLFSGQSPGQHYPMKQYRVEVSGGYLYVTN</sequence>
<dbReference type="GO" id="GO:0046872">
    <property type="term" value="F:metal ion binding"/>
    <property type="evidence" value="ECO:0007669"/>
    <property type="project" value="UniProtKB-KW"/>
</dbReference>
<name>A0A4P7PQA5_9FLAO</name>
<dbReference type="PROSITE" id="PS51296">
    <property type="entry name" value="RIESKE"/>
    <property type="match status" value="1"/>
</dbReference>
<dbReference type="KEGG" id="fsn:GS03_00362"/>
<gene>
    <name evidence="6" type="ORF">GS03_00362</name>
</gene>